<comment type="similarity">
    <text evidence="1">Belongs to the SUI1 family.</text>
</comment>
<keyword evidence="7" id="KW-1185">Reference proteome</keyword>
<evidence type="ECO:0000313" key="8">
    <source>
        <dbReference type="RefSeq" id="XP_047014119.1"/>
    </source>
</evidence>
<name>A0A979F2H4_ICTPU</name>
<dbReference type="PROSITE" id="PS50296">
    <property type="entry name" value="SUI1"/>
    <property type="match status" value="1"/>
</dbReference>
<evidence type="ECO:0000256" key="2">
    <source>
        <dbReference type="ARBA" id="ARBA00022540"/>
    </source>
</evidence>
<organism evidence="7 8">
    <name type="scientific">Ictalurus punctatus</name>
    <name type="common">Channel catfish</name>
    <name type="synonym">Silurus punctatus</name>
    <dbReference type="NCBI Taxonomy" id="7998"/>
    <lineage>
        <taxon>Eukaryota</taxon>
        <taxon>Metazoa</taxon>
        <taxon>Chordata</taxon>
        <taxon>Craniata</taxon>
        <taxon>Vertebrata</taxon>
        <taxon>Euteleostomi</taxon>
        <taxon>Actinopterygii</taxon>
        <taxon>Neopterygii</taxon>
        <taxon>Teleostei</taxon>
        <taxon>Ostariophysi</taxon>
        <taxon>Siluriformes</taxon>
        <taxon>Ictaluridae</taxon>
        <taxon>Ictalurus</taxon>
    </lineage>
</organism>
<evidence type="ECO:0000256" key="4">
    <source>
        <dbReference type="ARBA" id="ARBA00022917"/>
    </source>
</evidence>
<dbReference type="InterPro" id="IPR036877">
    <property type="entry name" value="SUI1_dom_sf"/>
</dbReference>
<evidence type="ECO:0000256" key="1">
    <source>
        <dbReference type="ARBA" id="ARBA00005422"/>
    </source>
</evidence>
<dbReference type="Proteomes" id="UP000221080">
    <property type="component" value="Chromosome 1"/>
</dbReference>
<accession>A0A979F2H4</accession>
<dbReference type="GO" id="GO:0010468">
    <property type="term" value="P:regulation of gene expression"/>
    <property type="evidence" value="ECO:0007669"/>
    <property type="project" value="UniProtKB-ARBA"/>
</dbReference>
<reference evidence="8" key="2">
    <citation type="submission" date="2025-08" db="UniProtKB">
        <authorList>
            <consortium name="RefSeq"/>
        </authorList>
    </citation>
    <scope>IDENTIFICATION</scope>
    <source>
        <tissue evidence="8">Blood</tissue>
    </source>
</reference>
<evidence type="ECO:0000259" key="6">
    <source>
        <dbReference type="PROSITE" id="PS50296"/>
    </source>
</evidence>
<feature type="domain" description="SUI1" evidence="6">
    <location>
        <begin position="94"/>
        <end position="148"/>
    </location>
</feature>
<dbReference type="GeneID" id="108269185"/>
<dbReference type="KEGG" id="ipu:108269185"/>
<evidence type="ECO:0000256" key="3">
    <source>
        <dbReference type="ARBA" id="ARBA00022553"/>
    </source>
</evidence>
<dbReference type="InterPro" id="IPR001950">
    <property type="entry name" value="SUI1"/>
</dbReference>
<keyword evidence="4" id="KW-0648">Protein biosynthesis</keyword>
<dbReference type="RefSeq" id="XP_047014119.1">
    <property type="nucleotide sequence ID" value="XM_047158163.2"/>
</dbReference>
<evidence type="ECO:0000313" key="7">
    <source>
        <dbReference type="Proteomes" id="UP000221080"/>
    </source>
</evidence>
<proteinExistence type="inferred from homology"/>
<keyword evidence="5" id="KW-0007">Acetylation</keyword>
<dbReference type="FunFam" id="3.30.780.10:FF:000003">
    <property type="entry name" value="Eukaryotic translation initiation factor 1b"/>
    <property type="match status" value="1"/>
</dbReference>
<dbReference type="GO" id="GO:0003743">
    <property type="term" value="F:translation initiation factor activity"/>
    <property type="evidence" value="ECO:0007669"/>
    <property type="project" value="UniProtKB-KW"/>
</dbReference>
<dbReference type="Gene3D" id="3.30.780.10">
    <property type="entry name" value="SUI1-like domain"/>
    <property type="match status" value="1"/>
</dbReference>
<dbReference type="Pfam" id="PF01253">
    <property type="entry name" value="SUI1"/>
    <property type="match status" value="1"/>
</dbReference>
<keyword evidence="3" id="KW-0597">Phosphoprotein</keyword>
<dbReference type="GO" id="GO:0080090">
    <property type="term" value="P:regulation of primary metabolic process"/>
    <property type="evidence" value="ECO:0007669"/>
    <property type="project" value="UniProtKB-ARBA"/>
</dbReference>
<gene>
    <name evidence="8" type="primary">eif1b</name>
</gene>
<reference evidence="7" key="1">
    <citation type="journal article" date="2016" name="Nat. Commun.">
        <title>The channel catfish genome sequence provides insights into the evolution of scale formation in teleosts.</title>
        <authorList>
            <person name="Liu Z."/>
            <person name="Liu S."/>
            <person name="Yao J."/>
            <person name="Bao L."/>
            <person name="Zhang J."/>
            <person name="Li Y."/>
            <person name="Jiang C."/>
            <person name="Sun L."/>
            <person name="Wang R."/>
            <person name="Zhang Y."/>
            <person name="Zhou T."/>
            <person name="Zeng Q."/>
            <person name="Fu Q."/>
            <person name="Gao S."/>
            <person name="Li N."/>
            <person name="Koren S."/>
            <person name="Jiang Y."/>
            <person name="Zimin A."/>
            <person name="Xu P."/>
            <person name="Phillippy A.M."/>
            <person name="Geng X."/>
            <person name="Song L."/>
            <person name="Sun F."/>
            <person name="Li C."/>
            <person name="Wang X."/>
            <person name="Chen A."/>
            <person name="Jin Y."/>
            <person name="Yuan Z."/>
            <person name="Yang Y."/>
            <person name="Tan S."/>
            <person name="Peatman E."/>
            <person name="Lu J."/>
            <person name="Qin Z."/>
            <person name="Dunham R."/>
            <person name="Li Z."/>
            <person name="Sonstegard T."/>
            <person name="Feng J."/>
            <person name="Danzmann R.G."/>
            <person name="Schroeder S."/>
            <person name="Scheffler B."/>
            <person name="Duke M.V."/>
            <person name="Ballard L."/>
            <person name="Kucuktas H."/>
            <person name="Kaltenboeck L."/>
            <person name="Liu H."/>
            <person name="Armbruster J."/>
            <person name="Xie Y."/>
            <person name="Kirby M.L."/>
            <person name="Tian Y."/>
            <person name="Flanagan M.E."/>
            <person name="Mu W."/>
            <person name="Waldbieser G.C."/>
        </authorList>
    </citation>
    <scope>NUCLEOTIDE SEQUENCE [LARGE SCALE GENOMIC DNA]</scope>
    <source>
        <strain evidence="7">SDA103</strain>
    </source>
</reference>
<keyword evidence="2 8" id="KW-0396">Initiation factor</keyword>
<protein>
    <submittedName>
        <fullName evidence="8">Eukaryotic translation initiation factor 1b</fullName>
    </submittedName>
</protein>
<dbReference type="CTD" id="10289"/>
<dbReference type="OrthoDB" id="10399124at2759"/>
<dbReference type="PANTHER" id="PTHR10388">
    <property type="entry name" value="EUKARYOTIC TRANSLATION INITIATION FACTOR SUI1"/>
    <property type="match status" value="1"/>
</dbReference>
<evidence type="ECO:0000256" key="5">
    <source>
        <dbReference type="ARBA" id="ARBA00022990"/>
    </source>
</evidence>
<dbReference type="AlphaFoldDB" id="A0A979F2H4"/>
<dbReference type="SUPFAM" id="SSF55159">
    <property type="entry name" value="eIF1-like"/>
    <property type="match status" value="1"/>
</dbReference>
<sequence length="212" mass="24135">MEISRLVSSELETEISSGLQSLRVRVVLSSSDQPIDNAPCNTVNGMNGDLNPKTREFHSHSHKTSHVQSIQSFDPFTDATKGDNLLPAETEDKIHIRIRQRNGRKALIIVQGNADDYDKKKLVKAFKKKFACCGTVIEYPEYGEVIQVTEEKKFQFLLEINICEGRTVEGPWHLKLWASKRITVAPVVFKTKNLNKAIIFWPYKMAIYTDQP</sequence>